<dbReference type="Proteomes" id="UP000314294">
    <property type="component" value="Unassembled WGS sequence"/>
</dbReference>
<evidence type="ECO:0000313" key="2">
    <source>
        <dbReference type="Proteomes" id="UP000314294"/>
    </source>
</evidence>
<dbReference type="AlphaFoldDB" id="A0A4Z2FR03"/>
<sequence>MVRRGRSGSPTWVRRLMVNDPVTTSGSSSTFPCRAAQKFRSVLHCPKSPKAVHHPLCSLTRIPVWLHALDICVTCHDSIIETPSPDADLTAVKPTPSRVCTAYLWTQLKEEQRRVLRMGRAFPFKQGGLSLFAVPAPMATQ</sequence>
<accession>A0A4Z2FR03</accession>
<evidence type="ECO:0000313" key="1">
    <source>
        <dbReference type="EMBL" id="TNN43676.1"/>
    </source>
</evidence>
<organism evidence="1 2">
    <name type="scientific">Liparis tanakae</name>
    <name type="common">Tanaka's snailfish</name>
    <dbReference type="NCBI Taxonomy" id="230148"/>
    <lineage>
        <taxon>Eukaryota</taxon>
        <taxon>Metazoa</taxon>
        <taxon>Chordata</taxon>
        <taxon>Craniata</taxon>
        <taxon>Vertebrata</taxon>
        <taxon>Euteleostomi</taxon>
        <taxon>Actinopterygii</taxon>
        <taxon>Neopterygii</taxon>
        <taxon>Teleostei</taxon>
        <taxon>Neoteleostei</taxon>
        <taxon>Acanthomorphata</taxon>
        <taxon>Eupercaria</taxon>
        <taxon>Perciformes</taxon>
        <taxon>Cottioidei</taxon>
        <taxon>Cottales</taxon>
        <taxon>Liparidae</taxon>
        <taxon>Liparis</taxon>
    </lineage>
</organism>
<keyword evidence="2" id="KW-1185">Reference proteome</keyword>
<reference evidence="1 2" key="1">
    <citation type="submission" date="2019-03" db="EMBL/GenBank/DDBJ databases">
        <title>First draft genome of Liparis tanakae, snailfish: a comprehensive survey of snailfish specific genes.</title>
        <authorList>
            <person name="Kim W."/>
            <person name="Song I."/>
            <person name="Jeong J.-H."/>
            <person name="Kim D."/>
            <person name="Kim S."/>
            <person name="Ryu S."/>
            <person name="Song J.Y."/>
            <person name="Lee S.K."/>
        </authorList>
    </citation>
    <scope>NUCLEOTIDE SEQUENCE [LARGE SCALE GENOMIC DNA]</scope>
    <source>
        <tissue evidence="1">Muscle</tissue>
    </source>
</reference>
<name>A0A4Z2FR03_9TELE</name>
<protein>
    <submittedName>
        <fullName evidence="1">Uncharacterized protein</fullName>
    </submittedName>
</protein>
<proteinExistence type="predicted"/>
<comment type="caution">
    <text evidence="1">The sequence shown here is derived from an EMBL/GenBank/DDBJ whole genome shotgun (WGS) entry which is preliminary data.</text>
</comment>
<gene>
    <name evidence="1" type="ORF">EYF80_046145</name>
</gene>
<dbReference type="EMBL" id="SRLO01000952">
    <property type="protein sequence ID" value="TNN43676.1"/>
    <property type="molecule type" value="Genomic_DNA"/>
</dbReference>